<dbReference type="PANTHER" id="PTHR46553:SF3">
    <property type="entry name" value="ADENINE NUCLEOTIDE ALPHA HYDROLASES-LIKE SUPERFAMILY PROTEIN"/>
    <property type="match status" value="1"/>
</dbReference>
<dbReference type="Gene3D" id="3.40.50.620">
    <property type="entry name" value="HUPs"/>
    <property type="match status" value="2"/>
</dbReference>
<name>A0A2X0J929_9ACTN</name>
<dbReference type="EMBL" id="QKYN01000020">
    <property type="protein sequence ID" value="RAG86796.1"/>
    <property type="molecule type" value="Genomic_DNA"/>
</dbReference>
<evidence type="ECO:0000313" key="3">
    <source>
        <dbReference type="EMBL" id="RAG86796.1"/>
    </source>
</evidence>
<comment type="similarity">
    <text evidence="1">Belongs to the universal stress protein A family.</text>
</comment>
<feature type="domain" description="UspA" evidence="2">
    <location>
        <begin position="5"/>
        <end position="136"/>
    </location>
</feature>
<dbReference type="SUPFAM" id="SSF52402">
    <property type="entry name" value="Adenine nucleotide alpha hydrolases-like"/>
    <property type="match status" value="2"/>
</dbReference>
<comment type="caution">
    <text evidence="3">The sequence shown here is derived from an EMBL/GenBank/DDBJ whole genome shotgun (WGS) entry which is preliminary data.</text>
</comment>
<dbReference type="InterPro" id="IPR006016">
    <property type="entry name" value="UspA"/>
</dbReference>
<dbReference type="Pfam" id="PF00582">
    <property type="entry name" value="Usp"/>
    <property type="match status" value="2"/>
</dbReference>
<dbReference type="InterPro" id="IPR006015">
    <property type="entry name" value="Universal_stress_UspA"/>
</dbReference>
<dbReference type="InterPro" id="IPR014729">
    <property type="entry name" value="Rossmann-like_a/b/a_fold"/>
</dbReference>
<evidence type="ECO:0000256" key="1">
    <source>
        <dbReference type="ARBA" id="ARBA00008791"/>
    </source>
</evidence>
<organism evidence="3 4">
    <name type="scientific">Streptacidiphilus pinicola</name>
    <dbReference type="NCBI Taxonomy" id="2219663"/>
    <lineage>
        <taxon>Bacteria</taxon>
        <taxon>Bacillati</taxon>
        <taxon>Actinomycetota</taxon>
        <taxon>Actinomycetes</taxon>
        <taxon>Kitasatosporales</taxon>
        <taxon>Streptomycetaceae</taxon>
        <taxon>Streptacidiphilus</taxon>
    </lineage>
</organism>
<dbReference type="PRINTS" id="PR01438">
    <property type="entry name" value="UNVRSLSTRESS"/>
</dbReference>
<feature type="domain" description="UspA" evidence="2">
    <location>
        <begin position="148"/>
        <end position="282"/>
    </location>
</feature>
<dbReference type="RefSeq" id="WP_111499490.1">
    <property type="nucleotide sequence ID" value="NZ_QKYN01000020.1"/>
</dbReference>
<protein>
    <submittedName>
        <fullName evidence="3">Universal stress protein</fullName>
    </submittedName>
</protein>
<proteinExistence type="inferred from homology"/>
<dbReference type="PANTHER" id="PTHR46553">
    <property type="entry name" value="ADENINE NUCLEOTIDE ALPHA HYDROLASES-LIKE SUPERFAMILY PROTEIN"/>
    <property type="match status" value="1"/>
</dbReference>
<keyword evidence="4" id="KW-1185">Reference proteome</keyword>
<evidence type="ECO:0000259" key="2">
    <source>
        <dbReference type="Pfam" id="PF00582"/>
    </source>
</evidence>
<dbReference type="AlphaFoldDB" id="A0A2X0J929"/>
<evidence type="ECO:0000313" key="4">
    <source>
        <dbReference type="Proteomes" id="UP000248889"/>
    </source>
</evidence>
<gene>
    <name evidence="3" type="ORF">DN069_04460</name>
</gene>
<dbReference type="Proteomes" id="UP000248889">
    <property type="component" value="Unassembled WGS sequence"/>
</dbReference>
<reference evidence="3 4" key="1">
    <citation type="submission" date="2018-06" db="EMBL/GenBank/DDBJ databases">
        <title>Streptacidiphilus pinicola sp. nov., isolated from pine grove soil.</title>
        <authorList>
            <person name="Roh S.G."/>
            <person name="Park S."/>
            <person name="Kim M.-K."/>
            <person name="Yun B.-R."/>
            <person name="Park J."/>
            <person name="Kim M.J."/>
            <person name="Kim Y.S."/>
            <person name="Kim S.B."/>
        </authorList>
    </citation>
    <scope>NUCLEOTIDE SEQUENCE [LARGE SCALE GENOMIC DNA]</scope>
    <source>
        <strain evidence="3 4">MMS16-CNU450</strain>
    </source>
</reference>
<dbReference type="OrthoDB" id="3849533at2"/>
<accession>A0A2X0J929</accession>
<sequence length="284" mass="30331">MALPLIVGFDGSKPSLAAAEWAAGEAMLTGSPVRLVLAHWPHREGTPVPDAYVRLQSEAVDLLGRTVEDLRARHLGLQVDYELLAGEAPTQLLHAAEHGSTLVLGSRGTGGFAGLLLGSTALETAGRAEYPVVLVRDHADPRLPRHDVVLGLELGEGRAPVIEFALAEAERRNSALRVVHAWLPSIWWAIGTLPPGDAERTAIQEDVTEKLQALLQPLAEKYPRVRLHIDVRTGSAAHILVDEANHAGLLVLGRRRQRAVSALGPAAHAAVHYGHSAVAIVPHA</sequence>